<dbReference type="AlphaFoldDB" id="A0A9P3T9A6"/>
<comment type="caution">
    <text evidence="4">The sequence shown here is derived from an EMBL/GenBank/DDBJ whole genome shotgun (WGS) entry which is preliminary data.</text>
</comment>
<evidence type="ECO:0000259" key="2">
    <source>
        <dbReference type="Pfam" id="PF06251"/>
    </source>
</evidence>
<dbReference type="Gene3D" id="3.10.20.700">
    <property type="match status" value="1"/>
</dbReference>
<reference evidence="4" key="2">
    <citation type="submission" date="2020-10" db="EMBL/GenBank/DDBJ databases">
        <authorList>
            <consortium name="NCBI Pathogen Detection Project"/>
        </authorList>
    </citation>
    <scope>NUCLEOTIDE SEQUENCE</scope>
    <source>
        <strain evidence="4">CAVp300</strain>
    </source>
</reference>
<sequence length="246" mass="27038">MRLLSASAFLLCCASSLAQAAGNVNVYIAGDSKPKILTNAARLIDVVGQPRLAQSWWPGAVISERQATALEEQRQQALLGRLSALAAEEEGDDAAAINSLRRQVQALRVTGRQQINLDPDYVRIKTRANPPLEGEYSLWVGPRPTTVTVVGLVSQPGKKPFTPGRDVVSYLNEMSLLSGAEKSDAWLIYPNGRTEKVPVAYWNRRHVEPMPGSVIFVGFAPALWGDRYEVLNADILRLLTHRIPEE</sequence>
<protein>
    <submittedName>
        <fullName evidence="4">Capsule biosynthesis GfcC family protein</fullName>
    </submittedName>
</protein>
<feature type="chain" id="PRO_5040467392" evidence="1">
    <location>
        <begin position="21"/>
        <end position="246"/>
    </location>
</feature>
<gene>
    <name evidence="4" type="ORF">I8531_003469</name>
</gene>
<evidence type="ECO:0000259" key="3">
    <source>
        <dbReference type="Pfam" id="PF20616"/>
    </source>
</evidence>
<dbReference type="RefSeq" id="WP_047372203.1">
    <property type="nucleotide sequence ID" value="NZ_CABMNU010000005.1"/>
</dbReference>
<dbReference type="Pfam" id="PF20616">
    <property type="entry name" value="Caps_syn_GfcC_N"/>
    <property type="match status" value="1"/>
</dbReference>
<dbReference type="Proteomes" id="UP000867740">
    <property type="component" value="Unassembled WGS sequence"/>
</dbReference>
<evidence type="ECO:0000256" key="1">
    <source>
        <dbReference type="SAM" id="SignalP"/>
    </source>
</evidence>
<name>A0A9P3T9A6_KLUIN</name>
<feature type="domain" description="Capsule biosynthesis GfcC-like C-terminal" evidence="2">
    <location>
        <begin position="155"/>
        <end position="244"/>
    </location>
</feature>
<evidence type="ECO:0000313" key="4">
    <source>
        <dbReference type="EMBL" id="HAT3583139.1"/>
    </source>
</evidence>
<feature type="domain" description="Capsule biosynthesis GfcC-like N-terminal" evidence="3">
    <location>
        <begin position="20"/>
        <end position="143"/>
    </location>
</feature>
<feature type="signal peptide" evidence="1">
    <location>
        <begin position="1"/>
        <end position="20"/>
    </location>
</feature>
<organism evidence="4 5">
    <name type="scientific">Kluyvera intermedia</name>
    <name type="common">Enterobacter intermedius</name>
    <dbReference type="NCBI Taxonomy" id="61648"/>
    <lineage>
        <taxon>Bacteria</taxon>
        <taxon>Pseudomonadati</taxon>
        <taxon>Pseudomonadota</taxon>
        <taxon>Gammaproteobacteria</taxon>
        <taxon>Enterobacterales</taxon>
        <taxon>Enterobacteriaceae</taxon>
        <taxon>Kluyvera</taxon>
    </lineage>
</organism>
<evidence type="ECO:0000313" key="5">
    <source>
        <dbReference type="Proteomes" id="UP000867740"/>
    </source>
</evidence>
<keyword evidence="1" id="KW-0732">Signal</keyword>
<dbReference type="Pfam" id="PF06251">
    <property type="entry name" value="Caps_syn_GfcC_C"/>
    <property type="match status" value="1"/>
</dbReference>
<dbReference type="Gene3D" id="3.10.560.10">
    <property type="entry name" value="Outer membrane lipoprotein wza domain like"/>
    <property type="match status" value="1"/>
</dbReference>
<dbReference type="EMBL" id="DACSUM010000030">
    <property type="protein sequence ID" value="HAT3583139.1"/>
    <property type="molecule type" value="Genomic_DNA"/>
</dbReference>
<dbReference type="InterPro" id="IPR046459">
    <property type="entry name" value="Caps_syn_GfcC_N"/>
</dbReference>
<proteinExistence type="predicted"/>
<accession>A0A9P3T9A6</accession>
<reference evidence="4" key="1">
    <citation type="journal article" date="2018" name="Genome Biol.">
        <title>SKESA: strategic k-mer extension for scrupulous assemblies.</title>
        <authorList>
            <person name="Souvorov A."/>
            <person name="Agarwala R."/>
            <person name="Lipman D.J."/>
        </authorList>
    </citation>
    <scope>NUCLEOTIDE SEQUENCE</scope>
    <source>
        <strain evidence="4">CAVp300</strain>
    </source>
</reference>
<dbReference type="InterPro" id="IPR010425">
    <property type="entry name" value="Caps_synth_GfcC-like_C"/>
</dbReference>